<reference evidence="1" key="1">
    <citation type="journal article" date="2020" name="Nature">
        <title>Giant virus diversity and host interactions through global metagenomics.</title>
        <authorList>
            <person name="Schulz F."/>
            <person name="Roux S."/>
            <person name="Paez-Espino D."/>
            <person name="Jungbluth S."/>
            <person name="Walsh D.A."/>
            <person name="Denef V.J."/>
            <person name="McMahon K.D."/>
            <person name="Konstantinidis K.T."/>
            <person name="Eloe-Fadrosh E.A."/>
            <person name="Kyrpides N.C."/>
            <person name="Woyke T."/>
        </authorList>
    </citation>
    <scope>NUCLEOTIDE SEQUENCE</scope>
    <source>
        <strain evidence="1">GVMAG-S-ERX556049-19</strain>
    </source>
</reference>
<protein>
    <submittedName>
        <fullName evidence="1">Uncharacterized protein</fullName>
    </submittedName>
</protein>
<organism evidence="1">
    <name type="scientific">viral metagenome</name>
    <dbReference type="NCBI Taxonomy" id="1070528"/>
    <lineage>
        <taxon>unclassified sequences</taxon>
        <taxon>metagenomes</taxon>
        <taxon>organismal metagenomes</taxon>
    </lineage>
</organism>
<dbReference type="AlphaFoldDB" id="A0A6C0F841"/>
<name>A0A6C0F841_9ZZZZ</name>
<accession>A0A6C0F841</accession>
<evidence type="ECO:0000313" key="1">
    <source>
        <dbReference type="EMBL" id="QHT37997.1"/>
    </source>
</evidence>
<proteinExistence type="predicted"/>
<dbReference type="EMBL" id="MN738823">
    <property type="protein sequence ID" value="QHT37997.1"/>
    <property type="molecule type" value="Genomic_DNA"/>
</dbReference>
<sequence>MKNKQLCLCIPRISINTTKQFIRTRIENLELGNIDRIIEIPLKDDSSYKRVLIKLHYTNEELFCNIKNYFLENQCIKYVYQMPWYWKIFLSHQQT</sequence>